<dbReference type="GO" id="GO:0070566">
    <property type="term" value="F:adenylyltransferase activity"/>
    <property type="evidence" value="ECO:0007669"/>
    <property type="project" value="InterPro"/>
</dbReference>
<evidence type="ECO:0000259" key="4">
    <source>
        <dbReference type="Pfam" id="PF01909"/>
    </source>
</evidence>
<evidence type="ECO:0000256" key="3">
    <source>
        <dbReference type="ARBA" id="ARBA00047831"/>
    </source>
</evidence>
<dbReference type="InterPro" id="IPR043519">
    <property type="entry name" value="NT_sf"/>
</dbReference>
<reference evidence="6" key="2">
    <citation type="journal article" date="2021" name="PeerJ">
        <title>Extensive microbial diversity within the chicken gut microbiome revealed by metagenomics and culture.</title>
        <authorList>
            <person name="Gilroy R."/>
            <person name="Ravi A."/>
            <person name="Getino M."/>
            <person name="Pursley I."/>
            <person name="Horton D.L."/>
            <person name="Alikhan N.F."/>
            <person name="Baker D."/>
            <person name="Gharbi K."/>
            <person name="Hall N."/>
            <person name="Watson M."/>
            <person name="Adriaenssens E.M."/>
            <person name="Foster-Nyarko E."/>
            <person name="Jarju S."/>
            <person name="Secka A."/>
            <person name="Antonio M."/>
            <person name="Oren A."/>
            <person name="Chaudhuri R.R."/>
            <person name="La Ragione R."/>
            <person name="Hildebrand F."/>
            <person name="Pallen M.J."/>
        </authorList>
    </citation>
    <scope>NUCLEOTIDE SEQUENCE</scope>
    <source>
        <strain evidence="6">ChiSxjej2B14-6234</strain>
    </source>
</reference>
<dbReference type="AlphaFoldDB" id="A0A9D0Z8U4"/>
<evidence type="ECO:0000256" key="1">
    <source>
        <dbReference type="ARBA" id="ARBA00022679"/>
    </source>
</evidence>
<feature type="domain" description="Adenylyltransferase AadA C-terminal" evidence="5">
    <location>
        <begin position="148"/>
        <end position="245"/>
    </location>
</feature>
<dbReference type="CDD" id="cd05403">
    <property type="entry name" value="NT_KNTase_like"/>
    <property type="match status" value="1"/>
</dbReference>
<evidence type="ECO:0000313" key="7">
    <source>
        <dbReference type="Proteomes" id="UP000886887"/>
    </source>
</evidence>
<gene>
    <name evidence="6" type="ORF">IAB73_03995</name>
</gene>
<evidence type="ECO:0000313" key="6">
    <source>
        <dbReference type="EMBL" id="HIQ71357.1"/>
    </source>
</evidence>
<dbReference type="InterPro" id="IPR025184">
    <property type="entry name" value="AadA_C"/>
</dbReference>
<evidence type="ECO:0000256" key="2">
    <source>
        <dbReference type="ARBA" id="ARBA00023251"/>
    </source>
</evidence>
<dbReference type="GO" id="GO:0046677">
    <property type="term" value="P:response to antibiotic"/>
    <property type="evidence" value="ECO:0007669"/>
    <property type="project" value="UniProtKB-KW"/>
</dbReference>
<accession>A0A9D0Z8U4</accession>
<sequence length="265" mass="29634">MYDPNLPNAFVSLCREVLADALTGVYLHGSLAMGCFNPVTSDVDLIVVSERAMSRAQKLHMMERLIGLNGRAPAKGIEMSVVLRSFCDPFVYPTPFELHFSPMHLPLYRADPDAYLQQMQGVDPDLAAHFTMIRQRGVTLYGAPAPDFFGPVDAACYADSIWLDVQSAQEDVCEHPVYTVLNLCRVLAFLQERLYLSKQEGGEWGLRHLHAPHDALVAQALRCYRSGQAMRPDEALARSFARQMLGEIRRGMACFHHEGGNRHEG</sequence>
<dbReference type="SUPFAM" id="SSF81301">
    <property type="entry name" value="Nucleotidyltransferase"/>
    <property type="match status" value="1"/>
</dbReference>
<feature type="domain" description="Polymerase nucleotidyl transferase" evidence="4">
    <location>
        <begin position="22"/>
        <end position="60"/>
    </location>
</feature>
<dbReference type="Pfam" id="PF13427">
    <property type="entry name" value="AadA_C"/>
    <property type="match status" value="1"/>
</dbReference>
<evidence type="ECO:0000259" key="5">
    <source>
        <dbReference type="Pfam" id="PF13427"/>
    </source>
</evidence>
<proteinExistence type="predicted"/>
<name>A0A9D0Z8U4_9FIRM</name>
<dbReference type="PIRSF" id="PIRSF000819">
    <property type="entry name" value="Streptomycin_3-adenylyltransf"/>
    <property type="match status" value="1"/>
</dbReference>
<protein>
    <submittedName>
        <fullName evidence="6">DUF4111 domain-containing protein</fullName>
    </submittedName>
</protein>
<dbReference type="EMBL" id="DVFJ01000011">
    <property type="protein sequence ID" value="HIQ71357.1"/>
    <property type="molecule type" value="Genomic_DNA"/>
</dbReference>
<dbReference type="Proteomes" id="UP000886887">
    <property type="component" value="Unassembled WGS sequence"/>
</dbReference>
<reference evidence="6" key="1">
    <citation type="submission" date="2020-10" db="EMBL/GenBank/DDBJ databases">
        <authorList>
            <person name="Gilroy R."/>
        </authorList>
    </citation>
    <scope>NUCLEOTIDE SEQUENCE</scope>
    <source>
        <strain evidence="6">ChiSxjej2B14-6234</strain>
    </source>
</reference>
<comment type="caution">
    <text evidence="6">The sequence shown here is derived from an EMBL/GenBank/DDBJ whole genome shotgun (WGS) entry which is preliminary data.</text>
</comment>
<dbReference type="InterPro" id="IPR002934">
    <property type="entry name" value="Polymerase_NTP_transf_dom"/>
</dbReference>
<dbReference type="InterPro" id="IPR024172">
    <property type="entry name" value="AadA/Aad9"/>
</dbReference>
<dbReference type="Gene3D" id="3.30.460.10">
    <property type="entry name" value="Beta Polymerase, domain 2"/>
    <property type="match status" value="1"/>
</dbReference>
<comment type="catalytic activity">
    <reaction evidence="3">
        <text>spectinomycin + ATP = 9-O-adenylylspectinomycin + diphosphate</text>
        <dbReference type="Rhea" id="RHEA:63228"/>
        <dbReference type="ChEBI" id="CHEBI:30616"/>
        <dbReference type="ChEBI" id="CHEBI:33019"/>
        <dbReference type="ChEBI" id="CHEBI:146260"/>
        <dbReference type="ChEBI" id="CHEBI:146261"/>
    </reaction>
</comment>
<dbReference type="Pfam" id="PF01909">
    <property type="entry name" value="NTP_transf_2"/>
    <property type="match status" value="1"/>
</dbReference>
<organism evidence="6 7">
    <name type="scientific">Candidatus Onthenecus intestinigallinarum</name>
    <dbReference type="NCBI Taxonomy" id="2840875"/>
    <lineage>
        <taxon>Bacteria</taxon>
        <taxon>Bacillati</taxon>
        <taxon>Bacillota</taxon>
        <taxon>Clostridia</taxon>
        <taxon>Eubacteriales</taxon>
        <taxon>Candidatus Onthenecus</taxon>
    </lineage>
</organism>
<keyword evidence="1" id="KW-0808">Transferase</keyword>
<keyword evidence="2" id="KW-0046">Antibiotic resistance</keyword>